<dbReference type="Proteomes" id="UP000324222">
    <property type="component" value="Unassembled WGS sequence"/>
</dbReference>
<feature type="transmembrane region" description="Helical" evidence="1">
    <location>
        <begin position="37"/>
        <end position="56"/>
    </location>
</feature>
<sequence>MLTFPSTVVRETWPCCSPLLRASVPPPCIPLPLLAELVYVVCFYDAVPFLFGLILAEWMRGTSRATIISSCFPDSSPNDSLKISVFI</sequence>
<dbReference type="EMBL" id="VSRR010003627">
    <property type="protein sequence ID" value="MPC36879.1"/>
    <property type="molecule type" value="Genomic_DNA"/>
</dbReference>
<proteinExistence type="predicted"/>
<reference evidence="2 3" key="1">
    <citation type="submission" date="2019-05" db="EMBL/GenBank/DDBJ databases">
        <title>Another draft genome of Portunus trituberculatus and its Hox gene families provides insights of decapod evolution.</title>
        <authorList>
            <person name="Jeong J.-H."/>
            <person name="Song I."/>
            <person name="Kim S."/>
            <person name="Choi T."/>
            <person name="Kim D."/>
            <person name="Ryu S."/>
            <person name="Kim W."/>
        </authorList>
    </citation>
    <scope>NUCLEOTIDE SEQUENCE [LARGE SCALE GENOMIC DNA]</scope>
    <source>
        <tissue evidence="2">Muscle</tissue>
    </source>
</reference>
<comment type="caution">
    <text evidence="2">The sequence shown here is derived from an EMBL/GenBank/DDBJ whole genome shotgun (WGS) entry which is preliminary data.</text>
</comment>
<evidence type="ECO:0000256" key="1">
    <source>
        <dbReference type="SAM" id="Phobius"/>
    </source>
</evidence>
<keyword evidence="3" id="KW-1185">Reference proteome</keyword>
<organism evidence="2 3">
    <name type="scientific">Portunus trituberculatus</name>
    <name type="common">Swimming crab</name>
    <name type="synonym">Neptunus trituberculatus</name>
    <dbReference type="NCBI Taxonomy" id="210409"/>
    <lineage>
        <taxon>Eukaryota</taxon>
        <taxon>Metazoa</taxon>
        <taxon>Ecdysozoa</taxon>
        <taxon>Arthropoda</taxon>
        <taxon>Crustacea</taxon>
        <taxon>Multicrustacea</taxon>
        <taxon>Malacostraca</taxon>
        <taxon>Eumalacostraca</taxon>
        <taxon>Eucarida</taxon>
        <taxon>Decapoda</taxon>
        <taxon>Pleocyemata</taxon>
        <taxon>Brachyura</taxon>
        <taxon>Eubrachyura</taxon>
        <taxon>Portunoidea</taxon>
        <taxon>Portunidae</taxon>
        <taxon>Portuninae</taxon>
        <taxon>Portunus</taxon>
    </lineage>
</organism>
<evidence type="ECO:0000313" key="3">
    <source>
        <dbReference type="Proteomes" id="UP000324222"/>
    </source>
</evidence>
<dbReference type="AlphaFoldDB" id="A0A5B7EV39"/>
<keyword evidence="1" id="KW-0812">Transmembrane</keyword>
<protein>
    <submittedName>
        <fullName evidence="2">Uncharacterized protein</fullName>
    </submittedName>
</protein>
<gene>
    <name evidence="2" type="ORF">E2C01_030348</name>
</gene>
<keyword evidence="1" id="KW-0472">Membrane</keyword>
<name>A0A5B7EV39_PORTR</name>
<accession>A0A5B7EV39</accession>
<evidence type="ECO:0000313" key="2">
    <source>
        <dbReference type="EMBL" id="MPC36879.1"/>
    </source>
</evidence>
<keyword evidence="1" id="KW-1133">Transmembrane helix</keyword>